<comment type="catalytic activity">
    <reaction evidence="17">
        <text>a 5'-end (N(7)-methyl 5'-triphosphoguanosine)-ribonucleoside in snRNA + S-adenosyl-L-methionine = a 5'-end (N(2),N(7)-dimethyl 5'-triphosphoguanosine)-ribonucleoside in snRNA + S-adenosyl-L-homocysteine + H(+)</text>
        <dbReference type="Rhea" id="RHEA:78471"/>
        <dbReference type="Rhea" id="RHEA-COMP:19085"/>
        <dbReference type="Rhea" id="RHEA-COMP:19087"/>
        <dbReference type="ChEBI" id="CHEBI:15378"/>
        <dbReference type="ChEBI" id="CHEBI:57856"/>
        <dbReference type="ChEBI" id="CHEBI:59789"/>
        <dbReference type="ChEBI" id="CHEBI:156461"/>
        <dbReference type="ChEBI" id="CHEBI:172880"/>
    </reaction>
    <physiologicalReaction direction="left-to-right" evidence="17">
        <dbReference type="Rhea" id="RHEA:78472"/>
    </physiologicalReaction>
</comment>
<feature type="compositionally biased region" description="Basic residues" evidence="23">
    <location>
        <begin position="361"/>
        <end position="375"/>
    </location>
</feature>
<evidence type="ECO:0000256" key="14">
    <source>
        <dbReference type="ARBA" id="ARBA00047418"/>
    </source>
</evidence>
<feature type="compositionally biased region" description="Basic and acidic residues" evidence="23">
    <location>
        <begin position="154"/>
        <end position="167"/>
    </location>
</feature>
<evidence type="ECO:0000256" key="11">
    <source>
        <dbReference type="ARBA" id="ARBA00023163"/>
    </source>
</evidence>
<comment type="caution">
    <text evidence="25">The sequence shown here is derived from an EMBL/GenBank/DDBJ whole genome shotgun (WGS) entry which is preliminary data.</text>
</comment>
<keyword evidence="8" id="KW-0808">Transferase</keyword>
<dbReference type="PROSITE" id="PS50020">
    <property type="entry name" value="WW_DOMAIN_2"/>
    <property type="match status" value="1"/>
</dbReference>
<feature type="compositionally biased region" description="Polar residues" evidence="23">
    <location>
        <begin position="109"/>
        <end position="118"/>
    </location>
</feature>
<evidence type="ECO:0000256" key="21">
    <source>
        <dbReference type="ARBA" id="ARBA00079339"/>
    </source>
</evidence>
<feature type="domain" description="WW" evidence="24">
    <location>
        <begin position="608"/>
        <end position="642"/>
    </location>
</feature>
<evidence type="ECO:0000256" key="5">
    <source>
        <dbReference type="ARBA" id="ARBA00022490"/>
    </source>
</evidence>
<dbReference type="STRING" id="69332.A0A388LEF9"/>
<feature type="compositionally biased region" description="Basic and acidic residues" evidence="23">
    <location>
        <begin position="776"/>
        <end position="794"/>
    </location>
</feature>
<comment type="catalytic activity">
    <reaction evidence="14">
        <text>a 5'-end (N(2),N(7)-dimethyl 5'-triphosphoguanosine)-ribonucleoside in snoRNA + S-adenosyl-L-methionine = a 5'-end (N(2),N(2),N(7)-trimethyl 5'-triphosphoguanosine)-ribonucleoside in snoRNA + S-adenosyl-L-homocysteine + H(+)</text>
        <dbReference type="Rhea" id="RHEA:78507"/>
        <dbReference type="Rhea" id="RHEA-COMP:19088"/>
        <dbReference type="Rhea" id="RHEA-COMP:19090"/>
        <dbReference type="ChEBI" id="CHEBI:15378"/>
        <dbReference type="ChEBI" id="CHEBI:57856"/>
        <dbReference type="ChEBI" id="CHEBI:59789"/>
        <dbReference type="ChEBI" id="CHEBI:167623"/>
        <dbReference type="ChEBI" id="CHEBI:172880"/>
    </reaction>
    <physiologicalReaction direction="left-to-right" evidence="14">
        <dbReference type="Rhea" id="RHEA:78508"/>
    </physiologicalReaction>
</comment>
<evidence type="ECO:0000256" key="19">
    <source>
        <dbReference type="ARBA" id="ARBA00057179"/>
    </source>
</evidence>
<feature type="compositionally biased region" description="Acidic residues" evidence="23">
    <location>
        <begin position="1401"/>
        <end position="1412"/>
    </location>
</feature>
<keyword evidence="11" id="KW-0804">Transcription</keyword>
<evidence type="ECO:0000256" key="13">
    <source>
        <dbReference type="ARBA" id="ARBA00025783"/>
    </source>
</evidence>
<dbReference type="SMART" id="SM00456">
    <property type="entry name" value="WW"/>
    <property type="match status" value="1"/>
</dbReference>
<dbReference type="CDD" id="cd02440">
    <property type="entry name" value="AdoMet_MTases"/>
    <property type="match status" value="1"/>
</dbReference>
<evidence type="ECO:0000256" key="3">
    <source>
        <dbReference type="ARBA" id="ARBA00004604"/>
    </source>
</evidence>
<evidence type="ECO:0000256" key="8">
    <source>
        <dbReference type="ARBA" id="ARBA00022679"/>
    </source>
</evidence>
<dbReference type="FunFam" id="3.40.50.150:FF:000066">
    <property type="entry name" value="Trimethylguanosine synthase 1"/>
    <property type="match status" value="1"/>
</dbReference>
<feature type="region of interest" description="Disordered" evidence="23">
    <location>
        <begin position="907"/>
        <end position="926"/>
    </location>
</feature>
<feature type="compositionally biased region" description="Basic and acidic residues" evidence="23">
    <location>
        <begin position="175"/>
        <end position="184"/>
    </location>
</feature>
<dbReference type="InterPro" id="IPR029063">
    <property type="entry name" value="SAM-dependent_MTases_sf"/>
</dbReference>
<dbReference type="SUPFAM" id="SSF51045">
    <property type="entry name" value="WW domain"/>
    <property type="match status" value="1"/>
</dbReference>
<evidence type="ECO:0000256" key="15">
    <source>
        <dbReference type="ARBA" id="ARBA00048740"/>
    </source>
</evidence>
<keyword evidence="9" id="KW-0949">S-adenosyl-L-methionine</keyword>
<feature type="region of interest" description="Disordered" evidence="23">
    <location>
        <begin position="776"/>
        <end position="808"/>
    </location>
</feature>
<keyword evidence="26" id="KW-1185">Reference proteome</keyword>
<dbReference type="EMBL" id="BFEA01000354">
    <property type="protein sequence ID" value="GBG80695.1"/>
    <property type="molecule type" value="Genomic_DNA"/>
</dbReference>
<dbReference type="Gramene" id="GBG80695">
    <property type="protein sequence ID" value="GBG80695"/>
    <property type="gene ID" value="CBR_g31153"/>
</dbReference>
<dbReference type="Proteomes" id="UP000265515">
    <property type="component" value="Unassembled WGS sequence"/>
</dbReference>
<dbReference type="Pfam" id="PF09445">
    <property type="entry name" value="Methyltransf_15"/>
    <property type="match status" value="1"/>
</dbReference>
<keyword evidence="12" id="KW-0539">Nucleus</keyword>
<feature type="region of interest" description="Disordered" evidence="23">
    <location>
        <begin position="1078"/>
        <end position="1104"/>
    </location>
</feature>
<evidence type="ECO:0000313" key="25">
    <source>
        <dbReference type="EMBL" id="GBG80695.1"/>
    </source>
</evidence>
<evidence type="ECO:0000256" key="7">
    <source>
        <dbReference type="ARBA" id="ARBA00022603"/>
    </source>
</evidence>
<keyword evidence="5" id="KW-0963">Cytoplasm</keyword>
<evidence type="ECO:0000256" key="4">
    <source>
        <dbReference type="ARBA" id="ARBA00018517"/>
    </source>
</evidence>
<evidence type="ECO:0000256" key="12">
    <source>
        <dbReference type="ARBA" id="ARBA00023242"/>
    </source>
</evidence>
<feature type="region of interest" description="Disordered" evidence="23">
    <location>
        <begin position="456"/>
        <end position="482"/>
    </location>
</feature>
<feature type="region of interest" description="Disordered" evidence="23">
    <location>
        <begin position="284"/>
        <end position="331"/>
    </location>
</feature>
<evidence type="ECO:0000256" key="20">
    <source>
        <dbReference type="ARBA" id="ARBA00064494"/>
    </source>
</evidence>
<feature type="region of interest" description="Disordered" evidence="23">
    <location>
        <begin position="945"/>
        <end position="1048"/>
    </location>
</feature>
<evidence type="ECO:0000256" key="16">
    <source>
        <dbReference type="ARBA" id="ARBA00048763"/>
    </source>
</evidence>
<feature type="compositionally biased region" description="Acidic residues" evidence="23">
    <location>
        <begin position="47"/>
        <end position="60"/>
    </location>
</feature>
<dbReference type="InterPro" id="IPR019012">
    <property type="entry name" value="RNA_cap_Gua-N2-MeTrfase"/>
</dbReference>
<dbReference type="InterPro" id="IPR036020">
    <property type="entry name" value="WW_dom_sf"/>
</dbReference>
<feature type="compositionally biased region" description="Basic and acidic residues" evidence="23">
    <location>
        <begin position="1014"/>
        <end position="1036"/>
    </location>
</feature>
<keyword evidence="6" id="KW-0597">Phosphoprotein</keyword>
<feature type="compositionally biased region" description="Basic and acidic residues" evidence="23">
    <location>
        <begin position="285"/>
        <end position="307"/>
    </location>
</feature>
<protein>
    <recommendedName>
        <fullName evidence="4">Trimethylguanosine synthase</fullName>
    </recommendedName>
    <alternativeName>
        <fullName evidence="18">Cap-specific guanine-N(2) methyltransferase</fullName>
    </alternativeName>
    <alternativeName>
        <fullName evidence="21">Nuclear receptor coactivator 6-interacting protein</fullName>
    </alternativeName>
    <alternativeName>
        <fullName evidence="22">PRIP-interacting protein with methyltransferase motif</fullName>
    </alternativeName>
</protein>
<name>A0A388LEF9_CHABU</name>
<evidence type="ECO:0000256" key="9">
    <source>
        <dbReference type="ARBA" id="ARBA00022691"/>
    </source>
</evidence>
<feature type="region of interest" description="Disordered" evidence="23">
    <location>
        <begin position="1386"/>
        <end position="1419"/>
    </location>
</feature>
<dbReference type="GO" id="GO:0071164">
    <property type="term" value="F:RNA cap trimethylguanosine synthase activity"/>
    <property type="evidence" value="ECO:0007669"/>
    <property type="project" value="TreeGrafter"/>
</dbReference>
<comment type="similarity">
    <text evidence="13">Belongs to the methyltransferase superfamily. Trimethylguanosine synthase family.</text>
</comment>
<comment type="function">
    <text evidence="19">Catalyzes the 2 serial methylation steps for the conversion of the 7-monomethylguanosine (m(7)G) caps of snRNAs and snoRNAs to a 2,2,7-trimethylguanosine (m(2,2,7)G) cap structure. The enzyme is specific for guanine, and N7 methylation must precede N2 methylation. Hypermethylation of the m7G cap of U snRNAs leads to their concentration in nuclear foci, their colocalization with coilin and the formation of canonical Cajal bodies (CBs). Plays a role in transcriptional regulation.</text>
</comment>
<keyword evidence="7" id="KW-0489">Methyltransferase</keyword>
<dbReference type="Gene3D" id="2.20.70.10">
    <property type="match status" value="1"/>
</dbReference>
<sequence length="1869" mass="199252">MEMADESVGRELVDENAAAAVAAGAVAAAVAAAAAAAAAAARVADPSPEDEAEAIGELEPSDLSPGSDLVRPSRASDLSPGLNAIRPLTAVDGDGISEWLLPAVLLTGPTASSENSASLDERSEVEGARVNESASAAAGGEEGLGDADGSGEVKGSREAEGLRKPEDSGEAVQIGKEKEKEKQPSELPTDLNAKIVSSCGPVGENPSTEQTPVDVVPTAVVGREDSTSDAVDGRGDSTSVVGVGRDDSTSGMGQEQPLPGCIITDVFLIDANRSKFFLKQKLKKGTPEDLESRELDMKEEGQQDEALHPCSEAQSGVWDRDDQSPGFPFAPEDLEMSVEMQALGLPSAFTASQMKQTERKKCPKKKAKKKSRSKKLERPNMLASPNAEDTTAVACSHSDEFPEWTNASADFMERFTTEAIEDQTVLDGRHLPRGEGFLNPVDPAVTEDLCARGMPFETHPSSAPTRPVDKACEETENSDDGQVKCDDELSGDALPREGGVATEVLSGKCIASAAAVDKESTYSLLDGPVSGTSLAGTSSVELITERQDLTVSGRDEEGARSLDTGKAVVSKKNGLDECFAHTEREGSIDDGNEARLAGQGHPSDDAVQQRKNTWEAVFDSESGYYYFYDTDTWETTWEAPPGFESYALGRSLQNHGHEKEGRELPEHADNHTQQHTLDHVVTESSMSNSSGCIAVGPEHGQSVSGQGPVYPCTDNKVKCKDRNTSDVSAELTHSGEQTSDATVEVEGVDASNLLGKGKTSEVGFGGVNGISCKDHHLQLEDGSPKDGSDERRTDVPVQQPSDTETKGAVPCVNDVWETEQMVDVLTREDDARSIPKKGEASEVSFGCLHGTPTPDRHLQRADRNPKDTSHEGRNDGLVQQPNDMEMEETLSCVNAVWEKGQEIDGVALKREDDASSMPKKGDPGEVNLRSLHVFSSTDHRLQLEDRNSEDASDKVNGGSVQQSNGTEVEETLRFGSAVQETGQGLNREGGGSSVPKKGETNDSGISCVHGMSSMDHDLQLDDRNPKDASDKGRNDKPASGVEDPNDKEMEILPCVHAVWEKGQEANAVLEREVDANSMHNKGKTGEVGHGSLHGISSTKDASDDGMIDEGVFTVQQPKDTKIKEPMLCVNGAWEIGPAADVEVETSHDFAEERDAHHGENREQEQADGMAAALPCCSLEATEMTGWTSSVGNAAVDVDERPDTGVVEALAAAMSTPAEALAAAISTPAEDPSDKEENMLKFSELAQQTHAGMEGCKVWQDKKAGSATGVAPYGDDVMASSEGDFAPGCDAGHSERVVPCNDDVMAGSNEGVELSRKVQIELPSPVNYPAMVIPKSLMSMSECSGMRPDGEQSDKWCVEEENDQVTCLASPVGSGCSLFPASGHSLKGVPQPSGTHVRFEDTESSSCDDEVEEERPSQVKRPKANHFTECLPVRESSCPNYSEKISSAALHLMADVAGAGLTSSPFDLSDGDVSLLGTLYPRPCVLPKTNALLNACARFIDNVSLVDQGVQQMGQPEENGYVWQKGNHDEQAGEGCGIMSPGRPVPSLQKVASVARGNGATLQFDYGFIPHQGSLSSSFLSMENQTISFGSKNVNAGTGGLKQVVITADQKLKVANSRQMCLMSDAAREEEGGDDCGVAAVETKERKHRPARAGPSARAALPKAAWKYWTNRYSLFSLFDHGVLLDTEGWFSVTPEVVAAHHAKRCTTGIVVDAFAGVGGNAIQFAMTCSRVIAIDIDPAKIQLAQHNASVYGVEERIEFIVGDFLQLAPDLKADIVFMSPPWGGPSYSQVETYDLQTMLKPLPLTSLFQAASKITNHLVFFLPRNADFSQLSDIACSQSPPVICEIEKNYLNAKLLAVTVYFGRFGPSG</sequence>
<feature type="region of interest" description="Disordered" evidence="23">
    <location>
        <begin position="109"/>
        <end position="257"/>
    </location>
</feature>
<evidence type="ECO:0000259" key="24">
    <source>
        <dbReference type="PROSITE" id="PS50020"/>
    </source>
</evidence>
<evidence type="ECO:0000256" key="17">
    <source>
        <dbReference type="ARBA" id="ARBA00049075"/>
    </source>
</evidence>
<dbReference type="GO" id="GO:0005737">
    <property type="term" value="C:cytoplasm"/>
    <property type="evidence" value="ECO:0007669"/>
    <property type="project" value="UniProtKB-SubCell"/>
</dbReference>
<feature type="region of interest" description="Disordered" evidence="23">
    <location>
        <begin position="42"/>
        <end position="81"/>
    </location>
</feature>
<evidence type="ECO:0000256" key="1">
    <source>
        <dbReference type="ARBA" id="ARBA00004408"/>
    </source>
</evidence>
<dbReference type="GO" id="GO:0015030">
    <property type="term" value="C:Cajal body"/>
    <property type="evidence" value="ECO:0007669"/>
    <property type="project" value="UniProtKB-SubCell"/>
</dbReference>
<dbReference type="Gene3D" id="3.40.50.150">
    <property type="entry name" value="Vaccinia Virus protein VP39"/>
    <property type="match status" value="1"/>
</dbReference>
<dbReference type="OrthoDB" id="194443at2759"/>
<evidence type="ECO:0000256" key="2">
    <source>
        <dbReference type="ARBA" id="ARBA00004496"/>
    </source>
</evidence>
<feature type="compositionally biased region" description="Basic and acidic residues" evidence="23">
    <location>
        <begin position="907"/>
        <end position="923"/>
    </location>
</feature>
<evidence type="ECO:0000256" key="10">
    <source>
        <dbReference type="ARBA" id="ARBA00023015"/>
    </source>
</evidence>
<dbReference type="GO" id="GO:0005730">
    <property type="term" value="C:nucleolus"/>
    <property type="evidence" value="ECO:0007669"/>
    <property type="project" value="UniProtKB-SubCell"/>
</dbReference>
<evidence type="ECO:0000256" key="18">
    <source>
        <dbReference type="ARBA" id="ARBA00049790"/>
    </source>
</evidence>
<dbReference type="PANTHER" id="PTHR14741">
    <property type="entry name" value="S-ADENOSYLMETHIONINE-DEPENDENT METHYLTRANSFERASE RELATED"/>
    <property type="match status" value="1"/>
</dbReference>
<feature type="region of interest" description="Disordered" evidence="23">
    <location>
        <begin position="829"/>
        <end position="879"/>
    </location>
</feature>
<feature type="compositionally biased region" description="Basic and acidic residues" evidence="23">
    <location>
        <begin position="854"/>
        <end position="874"/>
    </location>
</feature>
<dbReference type="PANTHER" id="PTHR14741:SF32">
    <property type="entry name" value="TRIMETHYLGUANOSINE SYNTHASE"/>
    <property type="match status" value="1"/>
</dbReference>
<dbReference type="SUPFAM" id="SSF53335">
    <property type="entry name" value="S-adenosyl-L-methionine-dependent methyltransferases"/>
    <property type="match status" value="1"/>
</dbReference>
<feature type="compositionally biased region" description="Basic and acidic residues" evidence="23">
    <location>
        <begin position="829"/>
        <end position="840"/>
    </location>
</feature>
<organism evidence="25 26">
    <name type="scientific">Chara braunii</name>
    <name type="common">Braun's stonewort</name>
    <dbReference type="NCBI Taxonomy" id="69332"/>
    <lineage>
        <taxon>Eukaryota</taxon>
        <taxon>Viridiplantae</taxon>
        <taxon>Streptophyta</taxon>
        <taxon>Charophyceae</taxon>
        <taxon>Charales</taxon>
        <taxon>Characeae</taxon>
        <taxon>Chara</taxon>
    </lineage>
</organism>
<accession>A0A388LEF9</accession>
<dbReference type="InterPro" id="IPR001202">
    <property type="entry name" value="WW_dom"/>
</dbReference>
<reference evidence="25 26" key="1">
    <citation type="journal article" date="2018" name="Cell">
        <title>The Chara Genome: Secondary Complexity and Implications for Plant Terrestrialization.</title>
        <authorList>
            <person name="Nishiyama T."/>
            <person name="Sakayama H."/>
            <person name="Vries J.D."/>
            <person name="Buschmann H."/>
            <person name="Saint-Marcoux D."/>
            <person name="Ullrich K.K."/>
            <person name="Haas F.B."/>
            <person name="Vanderstraeten L."/>
            <person name="Becker D."/>
            <person name="Lang D."/>
            <person name="Vosolsobe S."/>
            <person name="Rombauts S."/>
            <person name="Wilhelmsson P.K.I."/>
            <person name="Janitza P."/>
            <person name="Kern R."/>
            <person name="Heyl A."/>
            <person name="Rumpler F."/>
            <person name="Villalobos L.I.A.C."/>
            <person name="Clay J.M."/>
            <person name="Skokan R."/>
            <person name="Toyoda A."/>
            <person name="Suzuki Y."/>
            <person name="Kagoshima H."/>
            <person name="Schijlen E."/>
            <person name="Tajeshwar N."/>
            <person name="Catarino B."/>
            <person name="Hetherington A.J."/>
            <person name="Saltykova A."/>
            <person name="Bonnot C."/>
            <person name="Breuninger H."/>
            <person name="Symeonidi A."/>
            <person name="Radhakrishnan G.V."/>
            <person name="Van Nieuwerburgh F."/>
            <person name="Deforce D."/>
            <person name="Chang C."/>
            <person name="Karol K.G."/>
            <person name="Hedrich R."/>
            <person name="Ulvskov P."/>
            <person name="Glockner G."/>
            <person name="Delwiche C.F."/>
            <person name="Petrasek J."/>
            <person name="Van de Peer Y."/>
            <person name="Friml J."/>
            <person name="Beilby M."/>
            <person name="Dolan L."/>
            <person name="Kohara Y."/>
            <person name="Sugano S."/>
            <person name="Fujiyama A."/>
            <person name="Delaux P.-M."/>
            <person name="Quint M."/>
            <person name="TheiBen G."/>
            <person name="Hagemann M."/>
            <person name="Harholt J."/>
            <person name="Dunand C."/>
            <person name="Zachgo S."/>
            <person name="Langdale J."/>
            <person name="Maumus F."/>
            <person name="Straeten D.V.D."/>
            <person name="Gould S.B."/>
            <person name="Rensing S.A."/>
        </authorList>
    </citation>
    <scope>NUCLEOTIDE SEQUENCE [LARGE SCALE GENOMIC DNA]</scope>
    <source>
        <strain evidence="25 26">S276</strain>
    </source>
</reference>
<comment type="subunit">
    <text evidence="20">May form homooligomers. Interacts with CREBBP/CBP, EED/WAIT1, EP300/P300, NCOA6/PRIP, PPARBP/PBP and SMN.</text>
</comment>
<feature type="compositionally biased region" description="Basic and acidic residues" evidence="23">
    <location>
        <begin position="222"/>
        <end position="235"/>
    </location>
</feature>
<feature type="compositionally biased region" description="Basic and acidic residues" evidence="23">
    <location>
        <begin position="119"/>
        <end position="129"/>
    </location>
</feature>
<dbReference type="CDD" id="cd00201">
    <property type="entry name" value="WW"/>
    <property type="match status" value="1"/>
</dbReference>
<keyword evidence="10" id="KW-0805">Transcription regulation</keyword>
<comment type="catalytic activity">
    <reaction evidence="16">
        <text>a 5'-end (N(2),N(7)-dimethyl 5'-triphosphoguanosine)-ribonucleoside in snRNA + S-adenosyl-L-methionine = a 5'-end (N(2),N(2),N(7)-trimethyl 5'-triphosphoguanosine)-ribonucleoside in snRNA + S-adenosyl-L-homocysteine + H(+)</text>
        <dbReference type="Rhea" id="RHEA:78479"/>
        <dbReference type="Rhea" id="RHEA-COMP:19087"/>
        <dbReference type="Rhea" id="RHEA-COMP:19089"/>
        <dbReference type="ChEBI" id="CHEBI:15378"/>
        <dbReference type="ChEBI" id="CHEBI:57856"/>
        <dbReference type="ChEBI" id="CHEBI:59789"/>
        <dbReference type="ChEBI" id="CHEBI:167623"/>
        <dbReference type="ChEBI" id="CHEBI:172880"/>
    </reaction>
    <physiologicalReaction direction="left-to-right" evidence="16">
        <dbReference type="Rhea" id="RHEA:78480"/>
    </physiologicalReaction>
</comment>
<comment type="subcellular location">
    <subcellularLocation>
        <location evidence="2">Cytoplasm</location>
    </subcellularLocation>
    <subcellularLocation>
        <location evidence="1">Nucleus</location>
        <location evidence="1">Cajal body</location>
    </subcellularLocation>
    <subcellularLocation>
        <location evidence="3">Nucleus</location>
        <location evidence="3">Nucleolus</location>
    </subcellularLocation>
</comment>
<evidence type="ECO:0000256" key="22">
    <source>
        <dbReference type="ARBA" id="ARBA00081504"/>
    </source>
</evidence>
<evidence type="ECO:0000313" key="26">
    <source>
        <dbReference type="Proteomes" id="UP000265515"/>
    </source>
</evidence>
<gene>
    <name evidence="25" type="ORF">CBR_g31153</name>
</gene>
<comment type="catalytic activity">
    <reaction evidence="15">
        <text>a 5'-end (N(7)-methyl 5'-triphosphoguanosine)-ribonucleoside in snoRNA + S-adenosyl-L-methionine = a 5'-end (N(2),N(7)-dimethyl 5'-triphosphoguanosine)-ribonucleoside in snoRNA + S-adenosyl-L-homocysteine + H(+)</text>
        <dbReference type="Rhea" id="RHEA:78475"/>
        <dbReference type="Rhea" id="RHEA-COMP:19086"/>
        <dbReference type="Rhea" id="RHEA-COMP:19088"/>
        <dbReference type="ChEBI" id="CHEBI:15378"/>
        <dbReference type="ChEBI" id="CHEBI:57856"/>
        <dbReference type="ChEBI" id="CHEBI:59789"/>
        <dbReference type="ChEBI" id="CHEBI:156461"/>
        <dbReference type="ChEBI" id="CHEBI:172880"/>
    </reaction>
    <physiologicalReaction direction="left-to-right" evidence="15">
        <dbReference type="Rhea" id="RHEA:78476"/>
    </physiologicalReaction>
</comment>
<proteinExistence type="inferred from homology"/>
<evidence type="ECO:0000256" key="23">
    <source>
        <dbReference type="SAM" id="MobiDB-lite"/>
    </source>
</evidence>
<evidence type="ECO:0000256" key="6">
    <source>
        <dbReference type="ARBA" id="ARBA00022553"/>
    </source>
</evidence>
<feature type="region of interest" description="Disordered" evidence="23">
    <location>
        <begin position="351"/>
        <end position="392"/>
    </location>
</feature>